<dbReference type="InterPro" id="IPR013762">
    <property type="entry name" value="Integrase-like_cat_sf"/>
</dbReference>
<organism evidence="8 9">
    <name type="scientific">Actinomadura chibensis</name>
    <dbReference type="NCBI Taxonomy" id="392828"/>
    <lineage>
        <taxon>Bacteria</taxon>
        <taxon>Bacillati</taxon>
        <taxon>Actinomycetota</taxon>
        <taxon>Actinomycetes</taxon>
        <taxon>Streptosporangiales</taxon>
        <taxon>Thermomonosporaceae</taxon>
        <taxon>Actinomadura</taxon>
    </lineage>
</organism>
<dbReference type="Pfam" id="PF00589">
    <property type="entry name" value="Phage_integrase"/>
    <property type="match status" value="1"/>
</dbReference>
<dbReference type="SUPFAM" id="SSF56349">
    <property type="entry name" value="DNA breaking-rejoining enzymes"/>
    <property type="match status" value="1"/>
</dbReference>
<evidence type="ECO:0000256" key="1">
    <source>
        <dbReference type="ARBA" id="ARBA00022908"/>
    </source>
</evidence>
<evidence type="ECO:0000256" key="4">
    <source>
        <dbReference type="PROSITE-ProRule" id="PRU01248"/>
    </source>
</evidence>
<evidence type="ECO:0000313" key="8">
    <source>
        <dbReference type="EMBL" id="TYB49186.1"/>
    </source>
</evidence>
<feature type="region of interest" description="Disordered" evidence="5">
    <location>
        <begin position="1"/>
        <end position="24"/>
    </location>
</feature>
<reference evidence="8 9" key="1">
    <citation type="submission" date="2019-08" db="EMBL/GenBank/DDBJ databases">
        <title>Actinomadura sp. nov. CYP1-5 isolated from mountain soil.</title>
        <authorList>
            <person name="Songsumanus A."/>
            <person name="Kuncharoen N."/>
            <person name="Kudo T."/>
            <person name="Yuki M."/>
            <person name="Igarashi Y."/>
            <person name="Tanasupawat S."/>
        </authorList>
    </citation>
    <scope>NUCLEOTIDE SEQUENCE [LARGE SCALE GENOMIC DNA]</scope>
    <source>
        <strain evidence="8 9">JCM 14158</strain>
    </source>
</reference>
<dbReference type="GO" id="GO:0006310">
    <property type="term" value="P:DNA recombination"/>
    <property type="evidence" value="ECO:0007669"/>
    <property type="project" value="UniProtKB-KW"/>
</dbReference>
<dbReference type="InterPro" id="IPR004107">
    <property type="entry name" value="Integrase_SAM-like_N"/>
</dbReference>
<proteinExistence type="predicted"/>
<feature type="domain" description="Tyr recombinase" evidence="6">
    <location>
        <begin position="215"/>
        <end position="415"/>
    </location>
</feature>
<dbReference type="InterPro" id="IPR010998">
    <property type="entry name" value="Integrase_recombinase_N"/>
</dbReference>
<dbReference type="EMBL" id="VSFG01000001">
    <property type="protein sequence ID" value="TYB49186.1"/>
    <property type="molecule type" value="Genomic_DNA"/>
</dbReference>
<gene>
    <name evidence="8" type="ORF">FXF69_08695</name>
</gene>
<evidence type="ECO:0000256" key="2">
    <source>
        <dbReference type="ARBA" id="ARBA00023125"/>
    </source>
</evidence>
<dbReference type="InterPro" id="IPR050090">
    <property type="entry name" value="Tyrosine_recombinase_XerCD"/>
</dbReference>
<dbReference type="AlphaFoldDB" id="A0A5D0NXB2"/>
<dbReference type="Gene3D" id="1.10.443.10">
    <property type="entry name" value="Intergrase catalytic core"/>
    <property type="match status" value="1"/>
</dbReference>
<dbReference type="RefSeq" id="WP_067894000.1">
    <property type="nucleotide sequence ID" value="NZ_VSFG01000001.1"/>
</dbReference>
<evidence type="ECO:0000259" key="6">
    <source>
        <dbReference type="PROSITE" id="PS51898"/>
    </source>
</evidence>
<dbReference type="InterPro" id="IPR044068">
    <property type="entry name" value="CB"/>
</dbReference>
<dbReference type="InterPro" id="IPR002104">
    <property type="entry name" value="Integrase_catalytic"/>
</dbReference>
<evidence type="ECO:0000259" key="7">
    <source>
        <dbReference type="PROSITE" id="PS51900"/>
    </source>
</evidence>
<comment type="caution">
    <text evidence="8">The sequence shown here is derived from an EMBL/GenBank/DDBJ whole genome shotgun (WGS) entry which is preliminary data.</text>
</comment>
<dbReference type="GO" id="GO:0003677">
    <property type="term" value="F:DNA binding"/>
    <property type="evidence" value="ECO:0007669"/>
    <property type="project" value="UniProtKB-UniRule"/>
</dbReference>
<dbReference type="GO" id="GO:0015074">
    <property type="term" value="P:DNA integration"/>
    <property type="evidence" value="ECO:0007669"/>
    <property type="project" value="UniProtKB-KW"/>
</dbReference>
<dbReference type="STRING" id="1220554.GCA_001552135_04343"/>
<keyword evidence="3" id="KW-0233">DNA recombination</keyword>
<sequence length="422" mass="47915">MTGSPDQARKASTRKARGRGRANGEGSIFPYRNGYAAYVWVTTPDCKRTRKWAYGKTRDETHEKWLKLHDAARKGPVATKSPTLGDYLADWLREVVVPPNFAPLTCSTYETLTRLYIVPGLGKKRLDKLTVRDVRAWLNELRETCQCCAQGKDARRDEKRRRCCAKGQCCKQYASERTIRDAWTVLRSALTNAVTEELIPKNVAGLVRVAKPRVRKNKPWSVDEARRFLESARNDGDPMYAAYVLILILGLRKGEVLGLPWDAVDLDAGEIDVAWQLQRVRRELLHRETKTEASDATLPLPGICATALVLRQKRQEQSKEAVGDDWTETGLVFTTRYGTPIDPRNFNRSFDERCAKAGVRRIKVHDTRHTCATLLAALDVHPRVAMRILRHAQIDVTMEVYTEVSDAKTLKALKRLGRQFDV</sequence>
<dbReference type="PANTHER" id="PTHR30349:SF91">
    <property type="entry name" value="INTA PROTEIN"/>
    <property type="match status" value="1"/>
</dbReference>
<name>A0A5D0NXB2_9ACTN</name>
<evidence type="ECO:0000256" key="3">
    <source>
        <dbReference type="ARBA" id="ARBA00023172"/>
    </source>
</evidence>
<dbReference type="PROSITE" id="PS51900">
    <property type="entry name" value="CB"/>
    <property type="match status" value="1"/>
</dbReference>
<dbReference type="InterPro" id="IPR011010">
    <property type="entry name" value="DNA_brk_join_enz"/>
</dbReference>
<dbReference type="CDD" id="cd01189">
    <property type="entry name" value="INT_ICEBs1_C_like"/>
    <property type="match status" value="1"/>
</dbReference>
<keyword evidence="9" id="KW-1185">Reference proteome</keyword>
<keyword evidence="2 4" id="KW-0238">DNA-binding</keyword>
<accession>A0A5D0NXB2</accession>
<dbReference type="Gene3D" id="1.10.150.130">
    <property type="match status" value="1"/>
</dbReference>
<feature type="compositionally biased region" description="Basic residues" evidence="5">
    <location>
        <begin position="11"/>
        <end position="20"/>
    </location>
</feature>
<keyword evidence="1" id="KW-0229">DNA integration</keyword>
<dbReference type="PROSITE" id="PS51898">
    <property type="entry name" value="TYR_RECOMBINASE"/>
    <property type="match status" value="1"/>
</dbReference>
<feature type="domain" description="Core-binding (CB)" evidence="7">
    <location>
        <begin position="82"/>
        <end position="194"/>
    </location>
</feature>
<evidence type="ECO:0000313" key="9">
    <source>
        <dbReference type="Proteomes" id="UP000323380"/>
    </source>
</evidence>
<dbReference type="Proteomes" id="UP000323380">
    <property type="component" value="Unassembled WGS sequence"/>
</dbReference>
<dbReference type="Pfam" id="PF14659">
    <property type="entry name" value="Phage_int_SAM_3"/>
    <property type="match status" value="1"/>
</dbReference>
<protein>
    <submittedName>
        <fullName evidence="8">Site-specific integrase</fullName>
    </submittedName>
</protein>
<dbReference type="PANTHER" id="PTHR30349">
    <property type="entry name" value="PHAGE INTEGRASE-RELATED"/>
    <property type="match status" value="1"/>
</dbReference>
<evidence type="ECO:0000256" key="5">
    <source>
        <dbReference type="SAM" id="MobiDB-lite"/>
    </source>
</evidence>